<dbReference type="InterPro" id="IPR021885">
    <property type="entry name" value="DUF3496"/>
</dbReference>
<dbReference type="Gene3D" id="1.10.287.1490">
    <property type="match status" value="1"/>
</dbReference>
<evidence type="ECO:0000256" key="2">
    <source>
        <dbReference type="SAM" id="Coils"/>
    </source>
</evidence>
<feature type="coiled-coil region" evidence="2">
    <location>
        <begin position="86"/>
        <end position="326"/>
    </location>
</feature>
<name>A0AAV3AZR7_PYXAD</name>
<feature type="domain" description="DUF3496" evidence="4">
    <location>
        <begin position="992"/>
        <end position="1102"/>
    </location>
</feature>
<organism evidence="6 7">
    <name type="scientific">Pyxicephalus adspersus</name>
    <name type="common">African bullfrog</name>
    <dbReference type="NCBI Taxonomy" id="30357"/>
    <lineage>
        <taxon>Eukaryota</taxon>
        <taxon>Metazoa</taxon>
        <taxon>Chordata</taxon>
        <taxon>Craniata</taxon>
        <taxon>Vertebrata</taxon>
        <taxon>Euteleostomi</taxon>
        <taxon>Amphibia</taxon>
        <taxon>Batrachia</taxon>
        <taxon>Anura</taxon>
        <taxon>Neobatrachia</taxon>
        <taxon>Ranoidea</taxon>
        <taxon>Pyxicephalidae</taxon>
        <taxon>Pyxicephalinae</taxon>
        <taxon>Pyxicephalus</taxon>
    </lineage>
</organism>
<feature type="coiled-coil region" evidence="2">
    <location>
        <begin position="985"/>
        <end position="1072"/>
    </location>
</feature>
<dbReference type="InterPro" id="IPR039497">
    <property type="entry name" value="CC144C-like_CC_dom"/>
</dbReference>
<sequence length="1195" mass="139695">MLDGIDDSTLSESSQKPGKRTTTKPVDAKPKDDDEDDMDDSSQSSDSVTEEYEVPTSAFRNAMLLIEQLNLEGQDSVNVLKIQNIIHEYERVIEKENRRHALLAQEVKKLREERKEMQQLSEKNRELKSLMEYNKVEWDSDVNSLRSSLKQEEEKRKSAEMLQDMSKEQLRKKEEQCRHEIEEKQQLELTLRNLELEMRSLRNNMKLVEEERNESQRLYTQEHSARLLQEEALNSLRRRTEEEENKKLLTKSVEQVLSEPSETNVKVKELTQKNITIQEEIHVLKQELEQVRSRYQEEESRYLDENEALREKIDDLRKDLKVNEETLTQTVIQCNGQLNALKTETNMLCSKFEHEKQSKERLETELESVRSRLNSALQDLERSQISKTEAERTLQRERDDWLRSKDKLNHDLSGLRESHNNLSQQLSRVEAKSNALENDLHRTGLSLQEKNLLLESSLRDLKETQSRIKELERSLQAERDQTNKSSIKQETMQERLAQITSENMQLRQQLDDAQNKGIIKEKAVSDVQDRFTDIFSKLRADTERQVQIVEERNKDLINKSNELREQVYRLETEKVERESSVRQLQQELADALKKLSMSEASLEVITRYRNDLEEEKQHLHKELERFRTKVQDLEEQFLQSERRNHQLKNLLDDKEREVIAAFQKVQELSAATAGSDKSFKQLEEHIQKLEIENAKIEATAKQQSVQIDTLQKELQESISIRNRLEDLVTGLQTSKIGLEEKINQQVHKQTVLSQSAQDSQNLWEEELKSRSRLGVRLAELDRSNADLVEQVQNEKKKVRKLFDQKKSMEERFDQEMKRNNDLQHEISGLKKLLKTTKRKLKEYENSEKQSTSRKEGSNRRHHETDSEVLKLKEKIEELSANLERESRKYIQLEASNRDLHEQLSSMKTLHKNHERLERSKRQMEEEVAELRRHISSSKIDQSYMEQYKREIDERSRQELRQKLEEVNIFLQTQAASKDKLEQLRAENDTTAKNQMEQRIQELESELSKIKNKQEENMSHKDSTLTELNRIKDLHAEEQKMRKSLASKLERANERLTEANAKLLNERQRSKSLFASSFLNGSLNGNPLLDTSTLGGLGSTPALSRSLGLGGSFLNPVGSGFTANEMGAYFVKMQQELEKNITKELDQANADLDTGCARVSPVGSTGGSMRNLSNDQDLVSQARQQYLEVLKKNYKI</sequence>
<feature type="region of interest" description="Disordered" evidence="3">
    <location>
        <begin position="840"/>
        <end position="868"/>
    </location>
</feature>
<feature type="region of interest" description="Disordered" evidence="3">
    <location>
        <begin position="1"/>
        <end position="54"/>
    </location>
</feature>
<dbReference type="Pfam" id="PF14915">
    <property type="entry name" value="CCDC144C"/>
    <property type="match status" value="1"/>
</dbReference>
<gene>
    <name evidence="6" type="ORF">GDO54_007111</name>
</gene>
<evidence type="ECO:0000313" key="7">
    <source>
        <dbReference type="Proteomes" id="UP001181693"/>
    </source>
</evidence>
<evidence type="ECO:0000259" key="5">
    <source>
        <dbReference type="Pfam" id="PF14915"/>
    </source>
</evidence>
<dbReference type="EMBL" id="DYDO01000002">
    <property type="protein sequence ID" value="DBA31233.1"/>
    <property type="molecule type" value="Genomic_DNA"/>
</dbReference>
<dbReference type="AlphaFoldDB" id="A0AAV3AZR7"/>
<evidence type="ECO:0008006" key="8">
    <source>
        <dbReference type="Google" id="ProtNLM"/>
    </source>
</evidence>
<feature type="coiled-coil region" evidence="2">
    <location>
        <begin position="352"/>
        <end position="727"/>
    </location>
</feature>
<evidence type="ECO:0000256" key="1">
    <source>
        <dbReference type="ARBA" id="ARBA00023054"/>
    </source>
</evidence>
<feature type="domain" description="CCDC144C-like coiled-coil" evidence="5">
    <location>
        <begin position="148"/>
        <end position="629"/>
    </location>
</feature>
<dbReference type="PANTHER" id="PTHR24147">
    <property type="entry name" value="ANKYRIN REPEAT DOMAIN 36-RELATED"/>
    <property type="match status" value="1"/>
</dbReference>
<evidence type="ECO:0000313" key="6">
    <source>
        <dbReference type="EMBL" id="DBA31233.1"/>
    </source>
</evidence>
<accession>A0AAV3AZR7</accession>
<feature type="compositionally biased region" description="Basic and acidic residues" evidence="3">
    <location>
        <begin position="841"/>
        <end position="868"/>
    </location>
</feature>
<protein>
    <recommendedName>
        <fullName evidence="8">Ankyrin repeat domain-containing protein 26</fullName>
    </recommendedName>
</protein>
<comment type="caution">
    <text evidence="6">The sequence shown here is derived from an EMBL/GenBank/DDBJ whole genome shotgun (WGS) entry which is preliminary data.</text>
</comment>
<dbReference type="InterPro" id="IPR050657">
    <property type="entry name" value="Ankyrin_repeat_domain"/>
</dbReference>
<evidence type="ECO:0000259" key="4">
    <source>
        <dbReference type="Pfam" id="PF12001"/>
    </source>
</evidence>
<dbReference type="Pfam" id="PF12001">
    <property type="entry name" value="DUF3496"/>
    <property type="match status" value="1"/>
</dbReference>
<dbReference type="Proteomes" id="UP001181693">
    <property type="component" value="Unassembled WGS sequence"/>
</dbReference>
<keyword evidence="7" id="KW-1185">Reference proteome</keyword>
<keyword evidence="1 2" id="KW-0175">Coiled coil</keyword>
<reference evidence="6" key="1">
    <citation type="thesis" date="2020" institute="ProQuest LLC" country="789 East Eisenhower Parkway, Ann Arbor, MI, USA">
        <title>Comparative Genomics and Chromosome Evolution.</title>
        <authorList>
            <person name="Mudd A.B."/>
        </authorList>
    </citation>
    <scope>NUCLEOTIDE SEQUENCE</scope>
    <source>
        <strain evidence="6">1538</strain>
        <tissue evidence="6">Blood</tissue>
    </source>
</reference>
<proteinExistence type="predicted"/>
<evidence type="ECO:0000256" key="3">
    <source>
        <dbReference type="SAM" id="MobiDB-lite"/>
    </source>
</evidence>
<dbReference type="PANTHER" id="PTHR24147:SF53">
    <property type="entry name" value="ANKYRIN REPEAT DOMAIN 26"/>
    <property type="match status" value="1"/>
</dbReference>